<organism evidence="1 2">
    <name type="scientific">Vigna mungo</name>
    <name type="common">Black gram</name>
    <name type="synonym">Phaseolus mungo</name>
    <dbReference type="NCBI Taxonomy" id="3915"/>
    <lineage>
        <taxon>Eukaryota</taxon>
        <taxon>Viridiplantae</taxon>
        <taxon>Streptophyta</taxon>
        <taxon>Embryophyta</taxon>
        <taxon>Tracheophyta</taxon>
        <taxon>Spermatophyta</taxon>
        <taxon>Magnoliopsida</taxon>
        <taxon>eudicotyledons</taxon>
        <taxon>Gunneridae</taxon>
        <taxon>Pentapetalae</taxon>
        <taxon>rosids</taxon>
        <taxon>fabids</taxon>
        <taxon>Fabales</taxon>
        <taxon>Fabaceae</taxon>
        <taxon>Papilionoideae</taxon>
        <taxon>50 kb inversion clade</taxon>
        <taxon>NPAAA clade</taxon>
        <taxon>indigoferoid/millettioid clade</taxon>
        <taxon>Phaseoleae</taxon>
        <taxon>Vigna</taxon>
    </lineage>
</organism>
<accession>A0AAQ3NJ33</accession>
<sequence>MVKTRRSIQFWDLLHSERISGDNTCNVAREKSEWHELSVHQLPLSNGHISPTWLNGNVNPELWTVGSESEGAGAKRFCPFPKHVVIIIFLTFALMLVDESTQEEEVVEVEEEEEEEEYNATWWWREIVRIVFSCSFFFIQANACLKCISEVGFLPFTSTAAAMTDLFNVSTANMPFTISQEFFCRQFQGVCFCFSSLLSQPQTTSHFL</sequence>
<evidence type="ECO:0000313" key="1">
    <source>
        <dbReference type="EMBL" id="WVZ11249.1"/>
    </source>
</evidence>
<dbReference type="Proteomes" id="UP001374535">
    <property type="component" value="Chromosome 5"/>
</dbReference>
<name>A0AAQ3NJ33_VIGMU</name>
<dbReference type="AlphaFoldDB" id="A0AAQ3NJ33"/>
<proteinExistence type="predicted"/>
<dbReference type="EMBL" id="CP144696">
    <property type="protein sequence ID" value="WVZ11249.1"/>
    <property type="molecule type" value="Genomic_DNA"/>
</dbReference>
<reference evidence="1 2" key="1">
    <citation type="journal article" date="2023" name="Life. Sci Alliance">
        <title>Evolutionary insights into 3D genome organization and epigenetic landscape of Vigna mungo.</title>
        <authorList>
            <person name="Junaid A."/>
            <person name="Singh B."/>
            <person name="Bhatia S."/>
        </authorList>
    </citation>
    <scope>NUCLEOTIDE SEQUENCE [LARGE SCALE GENOMIC DNA]</scope>
    <source>
        <strain evidence="1">Urdbean</strain>
    </source>
</reference>
<protein>
    <submittedName>
        <fullName evidence="1">Uncharacterized protein</fullName>
    </submittedName>
</protein>
<keyword evidence="2" id="KW-1185">Reference proteome</keyword>
<evidence type="ECO:0000313" key="2">
    <source>
        <dbReference type="Proteomes" id="UP001374535"/>
    </source>
</evidence>
<gene>
    <name evidence="1" type="ORF">V8G54_015779</name>
</gene>